<dbReference type="EMBL" id="LPVJ01000001">
    <property type="protein sequence ID" value="KUO97393.1"/>
    <property type="molecule type" value="Genomic_DNA"/>
</dbReference>
<dbReference type="AlphaFoldDB" id="A0A101XTP6"/>
<evidence type="ECO:0000313" key="2">
    <source>
        <dbReference type="EMBL" id="KUO97393.1"/>
    </source>
</evidence>
<accession>A0A101XTP6</accession>
<gene>
    <name evidence="2" type="ORF">ATW55_05880</name>
</gene>
<evidence type="ECO:0000256" key="1">
    <source>
        <dbReference type="SAM" id="MobiDB-lite"/>
    </source>
</evidence>
<feature type="region of interest" description="Disordered" evidence="1">
    <location>
        <begin position="42"/>
        <end position="62"/>
    </location>
</feature>
<keyword evidence="3" id="KW-1185">Reference proteome</keyword>
<name>A0A101XTP6_9BACL</name>
<reference evidence="2 3" key="1">
    <citation type="submission" date="2015-12" db="EMBL/GenBank/DDBJ databases">
        <title>Draft genome sequence of Acidibacillus ferrooxidans ITV001, isolated from a chalcopyrite acid mine drainage site in Brazil.</title>
        <authorList>
            <person name="Dall'Agnol H."/>
            <person name="Nancucheo I."/>
            <person name="Johnson B."/>
            <person name="Oliveira R."/>
            <person name="Leite L."/>
            <person name="Pylro V."/>
            <person name="Nunes G.L."/>
            <person name="Tzotzos G."/>
            <person name="Fernandes G.R."/>
            <person name="Dutra J."/>
            <person name="Orellana S.C."/>
            <person name="Oliveira G."/>
        </authorList>
    </citation>
    <scope>NUCLEOTIDE SEQUENCE [LARGE SCALE GENOMIC DNA]</scope>
    <source>
        <strain evidence="3">ITV01</strain>
    </source>
</reference>
<sequence>MKLDTFLKASALALDVFHNQSTKQLSGLVRNGVKRRMDRIANSPQSGVVKQSQHNSSPAQPVTRQLNANARQNPSMPPLQQQMPYVRVRQPMFDPRATEHVKKAMRYVTPENAQKVAQWHSIFKSFLSKD</sequence>
<dbReference type="Proteomes" id="UP000053557">
    <property type="component" value="Unassembled WGS sequence"/>
</dbReference>
<comment type="caution">
    <text evidence="2">The sequence shown here is derived from an EMBL/GenBank/DDBJ whole genome shotgun (WGS) entry which is preliminary data.</text>
</comment>
<evidence type="ECO:0000313" key="3">
    <source>
        <dbReference type="Proteomes" id="UP000053557"/>
    </source>
</evidence>
<proteinExistence type="predicted"/>
<protein>
    <submittedName>
        <fullName evidence="2">Uncharacterized protein</fullName>
    </submittedName>
</protein>
<dbReference type="RefSeq" id="WP_067710909.1">
    <property type="nucleotide sequence ID" value="NZ_LPVJ01000001.1"/>
</dbReference>
<organism evidence="2 3">
    <name type="scientific">Ferroacidibacillus organovorans</name>
    <dbReference type="NCBI Taxonomy" id="1765683"/>
    <lineage>
        <taxon>Bacteria</taxon>
        <taxon>Bacillati</taxon>
        <taxon>Bacillota</taxon>
        <taxon>Bacilli</taxon>
        <taxon>Bacillales</taxon>
        <taxon>Alicyclobacillaceae</taxon>
        <taxon>Ferroacidibacillus</taxon>
    </lineage>
</organism>
<dbReference type="OrthoDB" id="2990936at2"/>